<name>A0ABV8WXB4_9BACI</name>
<keyword evidence="2" id="KW-1185">Reference proteome</keyword>
<dbReference type="RefSeq" id="WP_390253222.1">
    <property type="nucleotide sequence ID" value="NZ_JBHSDT010000008.1"/>
</dbReference>
<comment type="caution">
    <text evidence="1">The sequence shown here is derived from an EMBL/GenBank/DDBJ whole genome shotgun (WGS) entry which is preliminary data.</text>
</comment>
<proteinExistence type="predicted"/>
<protein>
    <submittedName>
        <fullName evidence="1">Uncharacterized protein</fullName>
    </submittedName>
</protein>
<evidence type="ECO:0000313" key="2">
    <source>
        <dbReference type="Proteomes" id="UP001595882"/>
    </source>
</evidence>
<sequence length="82" mass="9448">MCSDESDNLASEKSKYEVSKNNVLEYLDANNIPEEVKNLYPVYETYNGLHPKYIKEAITIFAESDPIVNQVQLTSVNIDYKR</sequence>
<gene>
    <name evidence="1" type="ORF">ACFOY7_15625</name>
</gene>
<dbReference type="Proteomes" id="UP001595882">
    <property type="component" value="Unassembled WGS sequence"/>
</dbReference>
<accession>A0ABV8WXB4</accession>
<evidence type="ECO:0000313" key="1">
    <source>
        <dbReference type="EMBL" id="MFC4404496.1"/>
    </source>
</evidence>
<reference evidence="2" key="1">
    <citation type="journal article" date="2019" name="Int. J. Syst. Evol. Microbiol.">
        <title>The Global Catalogue of Microorganisms (GCM) 10K type strain sequencing project: providing services to taxonomists for standard genome sequencing and annotation.</title>
        <authorList>
            <consortium name="The Broad Institute Genomics Platform"/>
            <consortium name="The Broad Institute Genome Sequencing Center for Infectious Disease"/>
            <person name="Wu L."/>
            <person name="Ma J."/>
        </authorList>
    </citation>
    <scope>NUCLEOTIDE SEQUENCE [LARGE SCALE GENOMIC DNA]</scope>
    <source>
        <strain evidence="2">CCUG 37865</strain>
    </source>
</reference>
<dbReference type="EMBL" id="JBHSDT010000008">
    <property type="protein sequence ID" value="MFC4404496.1"/>
    <property type="molecule type" value="Genomic_DNA"/>
</dbReference>
<organism evidence="1 2">
    <name type="scientific">Gracilibacillus xinjiangensis</name>
    <dbReference type="NCBI Taxonomy" id="1193282"/>
    <lineage>
        <taxon>Bacteria</taxon>
        <taxon>Bacillati</taxon>
        <taxon>Bacillota</taxon>
        <taxon>Bacilli</taxon>
        <taxon>Bacillales</taxon>
        <taxon>Bacillaceae</taxon>
        <taxon>Gracilibacillus</taxon>
    </lineage>
</organism>